<comment type="caution">
    <text evidence="9">The sequence shown here is derived from an EMBL/GenBank/DDBJ whole genome shotgun (WGS) entry which is preliminary data.</text>
</comment>
<evidence type="ECO:0000313" key="9">
    <source>
        <dbReference type="EMBL" id="OAY29615.1"/>
    </source>
</evidence>
<dbReference type="Pfam" id="PF23598">
    <property type="entry name" value="LRR_14"/>
    <property type="match status" value="1"/>
</dbReference>
<organism evidence="9 10">
    <name type="scientific">Manihot esculenta</name>
    <name type="common">Cassava</name>
    <name type="synonym">Jatropha manihot</name>
    <dbReference type="NCBI Taxonomy" id="3983"/>
    <lineage>
        <taxon>Eukaryota</taxon>
        <taxon>Viridiplantae</taxon>
        <taxon>Streptophyta</taxon>
        <taxon>Embryophyta</taxon>
        <taxon>Tracheophyta</taxon>
        <taxon>Spermatophyta</taxon>
        <taxon>Magnoliopsida</taxon>
        <taxon>eudicotyledons</taxon>
        <taxon>Gunneridae</taxon>
        <taxon>Pentapetalae</taxon>
        <taxon>rosids</taxon>
        <taxon>fabids</taxon>
        <taxon>Malpighiales</taxon>
        <taxon>Euphorbiaceae</taxon>
        <taxon>Crotonoideae</taxon>
        <taxon>Manihoteae</taxon>
        <taxon>Manihot</taxon>
    </lineage>
</organism>
<dbReference type="GO" id="GO:0005524">
    <property type="term" value="F:ATP binding"/>
    <property type="evidence" value="ECO:0007669"/>
    <property type="project" value="InterPro"/>
</dbReference>
<evidence type="ECO:0000256" key="1">
    <source>
        <dbReference type="ARBA" id="ARBA00004167"/>
    </source>
</evidence>
<keyword evidence="10" id="KW-1185">Reference proteome</keyword>
<dbReference type="SMART" id="SM00369">
    <property type="entry name" value="LRR_TYP"/>
    <property type="match status" value="5"/>
</dbReference>
<dbReference type="InterPro" id="IPR055414">
    <property type="entry name" value="LRR_R13L4/SHOC2-like"/>
</dbReference>
<evidence type="ECO:0000256" key="5">
    <source>
        <dbReference type="SAM" id="MobiDB-lite"/>
    </source>
</evidence>
<dbReference type="GO" id="GO:0033612">
    <property type="term" value="F:receptor serine/threonine kinase binding"/>
    <property type="evidence" value="ECO:0000318"/>
    <property type="project" value="GO_Central"/>
</dbReference>
<keyword evidence="2" id="KW-0433">Leucine-rich repeat</keyword>
<keyword evidence="6" id="KW-0812">Transmembrane</keyword>
<dbReference type="GO" id="GO:0016020">
    <property type="term" value="C:membrane"/>
    <property type="evidence" value="ECO:0000318"/>
    <property type="project" value="GO_Central"/>
</dbReference>
<protein>
    <recommendedName>
        <fullName evidence="8">Protein kinase domain-containing protein</fullName>
    </recommendedName>
</protein>
<feature type="region of interest" description="Disordered" evidence="5">
    <location>
        <begin position="754"/>
        <end position="788"/>
    </location>
</feature>
<dbReference type="FunFam" id="3.80.10.10:FF:000155">
    <property type="entry name" value="Putative inactive leucine-rich repeat receptor-like protein kinase"/>
    <property type="match status" value="1"/>
</dbReference>
<dbReference type="GO" id="GO:0004674">
    <property type="term" value="F:protein serine/threonine kinase activity"/>
    <property type="evidence" value="ECO:0007669"/>
    <property type="project" value="UniProtKB-EC"/>
</dbReference>
<sequence>MVWSNWFLILYLSWAFFISNTHELQTYQAHLLLQLRKHLEYPSQLDTWESYNGDLCNLSSTLYMGIVCEDNVITELKIKGDKVVKVSDFKGFAIPNQTLSESFSIDSFVTTLSRLNSLRIISLVSLGIWGPLPDKIHRLYSLEFLDLSSNFIFGSVPPQLSRIVKLNSLTLDGNYFNGSLPDWLDSLSNLTVLSLRNNHFKGSVPPQLSRITTLTVIALCHNQLTGKLPDLSTLTSLHVLDIRENKLDSELPAMPKGLVTILLSNNSFSGKIPVQFGQLSQLQHLDLSLNHLSGTPPSSLFSLPNISYLNLASNMLSGSLPNDLSCGSNLGFVDISTNKLIGGLPSCLGNMSNKRAAKFGGNCLSIGAQHQHQKSYCKVANVESKQSRGRIIGALVAVITGTVLVLMLLALGVLFLCRRYCPRRTLEQNTFSKVVQDHSTTGVSSEVLANARFIAQAAKLGTQGAPVCREFSMEELMEATNNFNSSAFMGEGSNGKIYKGKLVNGTNISVRSLTYLKKHSIQNLKFRLDLLSKLHHPHLVGLLGYCIDNSEQDDMKVFLVYEYVPNGNYRAHLSEARPEKVLKWSDRLVILIDVAKAIHFLHTGVIPGTFNNRLKTNNILLDEHRIAKLSDYGMALITEEIGKNEAKGEAPKSRHRTNLEDDVYNFGFILLESLVGPIVTGKGEAFLLNEMASFGSQDGRRRIVDPIVLSTCSQESLSILVSITSKCISPEPSTRPSFEDVLWNLQYAAQVQAAADSDQKSDSTSVISSHSDYNPQETNPCVRGTIST</sequence>
<dbReference type="Proteomes" id="UP000091857">
    <property type="component" value="Chromosome 15"/>
</dbReference>
<accession>A0A2C9UGM2</accession>
<feature type="compositionally biased region" description="Polar residues" evidence="5">
    <location>
        <begin position="772"/>
        <end position="788"/>
    </location>
</feature>
<feature type="domain" description="Protein kinase" evidence="8">
    <location>
        <begin position="483"/>
        <end position="748"/>
    </location>
</feature>
<dbReference type="EMBL" id="CM004401">
    <property type="protein sequence ID" value="OAY29615.1"/>
    <property type="molecule type" value="Genomic_DNA"/>
</dbReference>
<evidence type="ECO:0000256" key="2">
    <source>
        <dbReference type="ARBA" id="ARBA00022614"/>
    </source>
</evidence>
<name>A0A2C9UGM2_MANES</name>
<dbReference type="InterPro" id="IPR000719">
    <property type="entry name" value="Prot_kinase_dom"/>
</dbReference>
<dbReference type="FunFam" id="3.80.10.10:FF:000380">
    <property type="entry name" value="Putative inactive leucine-rich repeat receptor-like protein kinase"/>
    <property type="match status" value="1"/>
</dbReference>
<proteinExistence type="predicted"/>
<evidence type="ECO:0000256" key="4">
    <source>
        <dbReference type="ARBA" id="ARBA00023180"/>
    </source>
</evidence>
<dbReference type="Gramene" id="Manes.15G158700.7.v8.1">
    <property type="protein sequence ID" value="Manes.15G158700.7.v8.1.CDS"/>
    <property type="gene ID" value="Manes.15G158700.v8.1"/>
</dbReference>
<dbReference type="PROSITE" id="PS50011">
    <property type="entry name" value="PROTEIN_KINASE_DOM"/>
    <property type="match status" value="1"/>
</dbReference>
<dbReference type="Gene3D" id="1.10.510.10">
    <property type="entry name" value="Transferase(Phosphotransferase) domain 1"/>
    <property type="match status" value="1"/>
</dbReference>
<dbReference type="Gene3D" id="3.80.10.10">
    <property type="entry name" value="Ribonuclease Inhibitor"/>
    <property type="match status" value="2"/>
</dbReference>
<dbReference type="InterPro" id="IPR032675">
    <property type="entry name" value="LRR_dom_sf"/>
</dbReference>
<feature type="chain" id="PRO_5012474484" description="Protein kinase domain-containing protein" evidence="7">
    <location>
        <begin position="22"/>
        <end position="788"/>
    </location>
</feature>
<feature type="compositionally biased region" description="Low complexity" evidence="5">
    <location>
        <begin position="754"/>
        <end position="771"/>
    </location>
</feature>
<dbReference type="PANTHER" id="PTHR48056">
    <property type="entry name" value="LRR RECEPTOR-LIKE SERINE/THREONINE-PROTEIN KINASE-RELATED"/>
    <property type="match status" value="1"/>
</dbReference>
<evidence type="ECO:0000256" key="3">
    <source>
        <dbReference type="ARBA" id="ARBA00022737"/>
    </source>
</evidence>
<dbReference type="InterPro" id="IPR003591">
    <property type="entry name" value="Leu-rich_rpt_typical-subtyp"/>
</dbReference>
<dbReference type="AlphaFoldDB" id="A0A2C9UGM2"/>
<dbReference type="InterPro" id="IPR050647">
    <property type="entry name" value="Plant_LRR-RLKs"/>
</dbReference>
<feature type="transmembrane region" description="Helical" evidence="6">
    <location>
        <begin position="391"/>
        <end position="417"/>
    </location>
</feature>
<keyword evidence="6" id="KW-0472">Membrane</keyword>
<dbReference type="FunFam" id="1.10.510.10:FF:000657">
    <property type="entry name" value="Putative inactive leucine-rich repeat receptor-like protein kinase"/>
    <property type="match status" value="1"/>
</dbReference>
<dbReference type="InterPro" id="IPR001245">
    <property type="entry name" value="Ser-Thr/Tyr_kinase_cat_dom"/>
</dbReference>
<evidence type="ECO:0000313" key="10">
    <source>
        <dbReference type="Proteomes" id="UP000091857"/>
    </source>
</evidence>
<evidence type="ECO:0000256" key="7">
    <source>
        <dbReference type="SAM" id="SignalP"/>
    </source>
</evidence>
<dbReference type="PANTHER" id="PTHR48056:SF71">
    <property type="entry name" value="LEUCINE-RICH REPEAT PROTEIN KINASE FAMILY PROTEIN"/>
    <property type="match status" value="1"/>
</dbReference>
<dbReference type="Pfam" id="PF07714">
    <property type="entry name" value="PK_Tyr_Ser-Thr"/>
    <property type="match status" value="1"/>
</dbReference>
<keyword evidence="7" id="KW-0732">Signal</keyword>
<gene>
    <name evidence="9" type="ORF">MANES_15G158700v8</name>
</gene>
<dbReference type="InterPro" id="IPR011009">
    <property type="entry name" value="Kinase-like_dom_sf"/>
</dbReference>
<comment type="subcellular location">
    <subcellularLocation>
        <location evidence="1">Membrane</location>
        <topology evidence="1">Single-pass membrane protein</topology>
    </subcellularLocation>
</comment>
<feature type="signal peptide" evidence="7">
    <location>
        <begin position="1"/>
        <end position="21"/>
    </location>
</feature>
<keyword evidence="3" id="KW-0677">Repeat</keyword>
<keyword evidence="4" id="KW-0325">Glycoprotein</keyword>
<dbReference type="Gramene" id="Manes.15G158700.8.v8.1">
    <property type="protein sequence ID" value="Manes.15G158700.8.v8.1.CDS"/>
    <property type="gene ID" value="Manes.15G158700.v8.1"/>
</dbReference>
<evidence type="ECO:0000256" key="6">
    <source>
        <dbReference type="SAM" id="Phobius"/>
    </source>
</evidence>
<dbReference type="SUPFAM" id="SSF56112">
    <property type="entry name" value="Protein kinase-like (PK-like)"/>
    <property type="match status" value="1"/>
</dbReference>
<dbReference type="Gramene" id="Manes.15G158700.5.v8.1">
    <property type="protein sequence ID" value="Manes.15G158700.5.v8.1.CDS"/>
    <property type="gene ID" value="Manes.15G158700.v8.1"/>
</dbReference>
<reference evidence="10" key="1">
    <citation type="journal article" date="2016" name="Nat. Biotechnol.">
        <title>Sequencing wild and cultivated cassava and related species reveals extensive interspecific hybridization and genetic diversity.</title>
        <authorList>
            <person name="Bredeson J.V."/>
            <person name="Lyons J.B."/>
            <person name="Prochnik S.E."/>
            <person name="Wu G.A."/>
            <person name="Ha C.M."/>
            <person name="Edsinger-Gonzales E."/>
            <person name="Grimwood J."/>
            <person name="Schmutz J."/>
            <person name="Rabbi I.Y."/>
            <person name="Egesi C."/>
            <person name="Nauluvula P."/>
            <person name="Lebot V."/>
            <person name="Ndunguru J."/>
            <person name="Mkamilo G."/>
            <person name="Bart R.S."/>
            <person name="Setter T.L."/>
            <person name="Gleadow R.M."/>
            <person name="Kulakow P."/>
            <person name="Ferguson M.E."/>
            <person name="Rounsley S."/>
            <person name="Rokhsar D.S."/>
        </authorList>
    </citation>
    <scope>NUCLEOTIDE SEQUENCE [LARGE SCALE GENOMIC DNA]</scope>
    <source>
        <strain evidence="10">cv. AM560-2</strain>
    </source>
</reference>
<dbReference type="Gramene" id="Manes.15G158700.9.v8.1">
    <property type="protein sequence ID" value="Manes.15G158700.9.v8.1.CDS"/>
    <property type="gene ID" value="Manes.15G158700.v8.1"/>
</dbReference>
<dbReference type="OrthoDB" id="676979at2759"/>
<keyword evidence="6" id="KW-1133">Transmembrane helix</keyword>
<dbReference type="SUPFAM" id="SSF52058">
    <property type="entry name" value="L domain-like"/>
    <property type="match status" value="1"/>
</dbReference>
<evidence type="ECO:0000259" key="8">
    <source>
        <dbReference type="PROSITE" id="PS50011"/>
    </source>
</evidence>
<dbReference type="Gene3D" id="3.30.200.20">
    <property type="entry name" value="Phosphorylase Kinase, domain 1"/>
    <property type="match status" value="1"/>
</dbReference>